<organism evidence="1 2">
    <name type="scientific">Actinobacillus seminis</name>
    <dbReference type="NCBI Taxonomy" id="722"/>
    <lineage>
        <taxon>Bacteria</taxon>
        <taxon>Pseudomonadati</taxon>
        <taxon>Pseudomonadota</taxon>
        <taxon>Gammaproteobacteria</taxon>
        <taxon>Pasteurellales</taxon>
        <taxon>Pasteurellaceae</taxon>
        <taxon>Actinobacillus</taxon>
    </lineage>
</organism>
<evidence type="ECO:0000313" key="1">
    <source>
        <dbReference type="EMBL" id="OZN25770.1"/>
    </source>
</evidence>
<sequence length="125" mass="14259">MLNPTRLVWGKRAVRFKNFFAKNLSKQTACKIPNDSARFRRVPSGLNGEDMKMKKLLFLLWGLITTQAVHSAEISYINYDGMNVIVIAGPIISGDARKFKEIARKIIDGKAVVFFFFFFLIVEVI</sequence>
<dbReference type="EMBL" id="NLFK01000001">
    <property type="protein sequence ID" value="OZN25770.1"/>
    <property type="molecule type" value="Genomic_DNA"/>
</dbReference>
<accession>A0ABX4FPJ7</accession>
<keyword evidence="2" id="KW-1185">Reference proteome</keyword>
<gene>
    <name evidence="1" type="ORF">CFY87_00725</name>
</gene>
<reference evidence="1 2" key="1">
    <citation type="submission" date="2017-07" db="EMBL/GenBank/DDBJ databases">
        <title>Virulence factors identified in Actinobacillus seminis.</title>
        <authorList>
            <person name="Negrete-Abascal E."/>
            <person name="Vaca-Pacheco S."/>
            <person name="Montes-Garcia F."/>
            <person name="Leyto-Gil A.M."/>
            <person name="Fragoso-Garcia E."/>
            <person name="Carvente-Garcia R."/>
            <person name="Perez-Agueros S."/>
            <person name="Castelan-Sanchez H.G."/>
            <person name="Garcia-Molina A."/>
            <person name="Villamar T.E."/>
            <person name="Vazquez-Cruz C."/>
        </authorList>
    </citation>
    <scope>NUCLEOTIDE SEQUENCE [LARGE SCALE GENOMIC DNA]</scope>
    <source>
        <strain evidence="1 2">ATCC 15768</strain>
    </source>
</reference>
<comment type="caution">
    <text evidence="1">The sequence shown here is derived from an EMBL/GenBank/DDBJ whole genome shotgun (WGS) entry which is preliminary data.</text>
</comment>
<dbReference type="Proteomes" id="UP000215738">
    <property type="component" value="Unassembled WGS sequence"/>
</dbReference>
<evidence type="ECO:0000313" key="2">
    <source>
        <dbReference type="Proteomes" id="UP000215738"/>
    </source>
</evidence>
<proteinExistence type="predicted"/>
<name>A0ABX4FPJ7_9PAST</name>
<protein>
    <submittedName>
        <fullName evidence="1">Uncharacterized protein</fullName>
    </submittedName>
</protein>